<dbReference type="EMBL" id="LUGH01001264">
    <property type="protein sequence ID" value="OBZ81345.1"/>
    <property type="molecule type" value="Genomic_DNA"/>
</dbReference>
<evidence type="ECO:0000313" key="2">
    <source>
        <dbReference type="Proteomes" id="UP000093000"/>
    </source>
</evidence>
<name>A0A1C7MWT3_9FUNG</name>
<dbReference type="Proteomes" id="UP000093000">
    <property type="component" value="Unassembled WGS sequence"/>
</dbReference>
<organism evidence="1 2">
    <name type="scientific">Choanephora cucurbitarum</name>
    <dbReference type="NCBI Taxonomy" id="101091"/>
    <lineage>
        <taxon>Eukaryota</taxon>
        <taxon>Fungi</taxon>
        <taxon>Fungi incertae sedis</taxon>
        <taxon>Mucoromycota</taxon>
        <taxon>Mucoromycotina</taxon>
        <taxon>Mucoromycetes</taxon>
        <taxon>Mucorales</taxon>
        <taxon>Mucorineae</taxon>
        <taxon>Choanephoraceae</taxon>
        <taxon>Choanephoroideae</taxon>
        <taxon>Choanephora</taxon>
    </lineage>
</organism>
<dbReference type="STRING" id="101091.A0A1C7MWT3"/>
<accession>A0A1C7MWT3</accession>
<sequence length="537" mass="61200">MELVEQLPSVPVVSSPLDMFICIPKNVFTPVEILSFLFLNTCRETGSSVNDANNFYYFDNHALEKLGGKSDNFRTDECMYLHFLSGNKGRGKINSNKAALALAKREISFSPVVEYETCARGCYLFDADSDQNLMSCPVCSTERNVSKKTYTKYVSIARKVAQLLAVDSKQDDLTYRHRDFDNGMHDKGEYFDILSGQVSRNMKQQEAFKLPLYQGVLLAIDGFTSRVSTKSMMIIHVVLLNYEPTIRKRDVKSSLKPITKEFKLFNKQPFRILVDGSEKALAHIHLLCITFDLVESHGFWFGCKYCLTKGQHPDEDGKNVMYYTFRSQPLRTVASLMLDKADFLNQDNYGIRAPSIFADYPFKIPSHADMLIEKFLEVSKGHVSGFLGSWHPYNLRSKKKASAYRSVCWLDVLRYTFPTLVAPFLPADAAKALVAVVRGLSIMFNFEKWFIFLDRAIDAKKLSKNVYRINMHLLSHVGKYIRFLDLMPSTSARSMERSINVLKRTMQASNNNNNWETGALLDFLDFAGVVDFEAAKK</sequence>
<gene>
    <name evidence="1" type="ORF">A0J61_10608</name>
</gene>
<proteinExistence type="predicted"/>
<keyword evidence="2" id="KW-1185">Reference proteome</keyword>
<comment type="caution">
    <text evidence="1">The sequence shown here is derived from an EMBL/GenBank/DDBJ whole genome shotgun (WGS) entry which is preliminary data.</text>
</comment>
<dbReference type="AlphaFoldDB" id="A0A1C7MWT3"/>
<dbReference type="InParanoid" id="A0A1C7MWT3"/>
<protein>
    <submittedName>
        <fullName evidence="1">Uncharacterized protein</fullName>
    </submittedName>
</protein>
<reference evidence="1 2" key="1">
    <citation type="submission" date="2016-03" db="EMBL/GenBank/DDBJ databases">
        <title>Choanephora cucurbitarum.</title>
        <authorList>
            <person name="Min B."/>
            <person name="Park H."/>
            <person name="Park J.-H."/>
            <person name="Shin H.-D."/>
            <person name="Choi I.-G."/>
        </authorList>
    </citation>
    <scope>NUCLEOTIDE SEQUENCE [LARGE SCALE GENOMIC DNA]</scope>
    <source>
        <strain evidence="1 2">KUS-F28377</strain>
    </source>
</reference>
<evidence type="ECO:0000313" key="1">
    <source>
        <dbReference type="EMBL" id="OBZ81345.1"/>
    </source>
</evidence>